<organism evidence="1 2">
    <name type="scientific">Nocardia aurantia</name>
    <dbReference type="NCBI Taxonomy" id="2585199"/>
    <lineage>
        <taxon>Bacteria</taxon>
        <taxon>Bacillati</taxon>
        <taxon>Actinomycetota</taxon>
        <taxon>Actinomycetes</taxon>
        <taxon>Mycobacteriales</taxon>
        <taxon>Nocardiaceae</taxon>
        <taxon>Nocardia</taxon>
    </lineage>
</organism>
<dbReference type="Proteomes" id="UP000431401">
    <property type="component" value="Unassembled WGS sequence"/>
</dbReference>
<dbReference type="NCBIfam" id="TIGR01509">
    <property type="entry name" value="HAD-SF-IA-v3"/>
    <property type="match status" value="1"/>
</dbReference>
<accession>A0A7K0DJ41</accession>
<dbReference type="GO" id="GO:0016787">
    <property type="term" value="F:hydrolase activity"/>
    <property type="evidence" value="ECO:0007669"/>
    <property type="project" value="UniProtKB-KW"/>
</dbReference>
<protein>
    <submittedName>
        <fullName evidence="1">Validoxylamine A 7'-phosphate phosphatase</fullName>
        <ecNumber evidence="1">3.1.3.101</ecNumber>
    </submittedName>
</protein>
<keyword evidence="2" id="KW-1185">Reference proteome</keyword>
<dbReference type="InterPro" id="IPR036412">
    <property type="entry name" value="HAD-like_sf"/>
</dbReference>
<dbReference type="RefSeq" id="WP_153339713.1">
    <property type="nucleotide sequence ID" value="NZ_WEGI01000003.1"/>
</dbReference>
<dbReference type="EMBL" id="WEGI01000003">
    <property type="protein sequence ID" value="MQY25830.1"/>
    <property type="molecule type" value="Genomic_DNA"/>
</dbReference>
<dbReference type="Gene3D" id="3.40.50.1000">
    <property type="entry name" value="HAD superfamily/HAD-like"/>
    <property type="match status" value="1"/>
</dbReference>
<proteinExistence type="predicted"/>
<dbReference type="AlphaFoldDB" id="A0A7K0DJ41"/>
<keyword evidence="1" id="KW-0378">Hydrolase</keyword>
<dbReference type="Pfam" id="PF00702">
    <property type="entry name" value="Hydrolase"/>
    <property type="match status" value="1"/>
</dbReference>
<dbReference type="SUPFAM" id="SSF56784">
    <property type="entry name" value="HAD-like"/>
    <property type="match status" value="1"/>
</dbReference>
<dbReference type="PANTHER" id="PTHR18901:SF38">
    <property type="entry name" value="PSEUDOURIDINE-5'-PHOSPHATASE"/>
    <property type="match status" value="1"/>
</dbReference>
<dbReference type="InterPro" id="IPR023198">
    <property type="entry name" value="PGP-like_dom2"/>
</dbReference>
<dbReference type="OrthoDB" id="9800058at2"/>
<dbReference type="CDD" id="cd07505">
    <property type="entry name" value="HAD_BPGM-like"/>
    <property type="match status" value="1"/>
</dbReference>
<reference evidence="1 2" key="1">
    <citation type="submission" date="2019-10" db="EMBL/GenBank/DDBJ databases">
        <title>Nocardia macrotermitis sp. nov. and Nocardia aurantia sp. nov., isolated from the gut of fungus growing-termite Macrotermes natalensis.</title>
        <authorList>
            <person name="Benndorf R."/>
            <person name="Schwitalla J."/>
            <person name="Martin K."/>
            <person name="De Beer W."/>
            <person name="Kaster A.-K."/>
            <person name="Vollmers J."/>
            <person name="Poulsen M."/>
            <person name="Beemelmanns C."/>
        </authorList>
    </citation>
    <scope>NUCLEOTIDE SEQUENCE [LARGE SCALE GENOMIC DNA]</scope>
    <source>
        <strain evidence="1 2">RB56</strain>
    </source>
</reference>
<evidence type="ECO:0000313" key="2">
    <source>
        <dbReference type="Proteomes" id="UP000431401"/>
    </source>
</evidence>
<sequence>MGFSHLPTYREQADSMIPGRPDAIVFACDGTLMDTHACVRHALDAVFQRRGRLCSDEIHEGVVGLSIPAMAVVLTSILCADAGRLAGELLTAMVDHIPVAATPLPGAVEIVTLAASDMPVAIASNSPRPLLNAALAHGNLVDLVQVTIAADEVPAPKPAPDLYLAACRRLDVAPHRALAIEDSPVGVSAARAAGLTVLTVGPRTRGSRAHVDHLDNPALLRRICEISTPEPDLVS</sequence>
<name>A0A7K0DJ41_9NOCA</name>
<dbReference type="PANTHER" id="PTHR18901">
    <property type="entry name" value="2-DEOXYGLUCOSE-6-PHOSPHATE PHOSPHATASE 2"/>
    <property type="match status" value="1"/>
</dbReference>
<dbReference type="InterPro" id="IPR023214">
    <property type="entry name" value="HAD_sf"/>
</dbReference>
<comment type="caution">
    <text evidence="1">The sequence shown here is derived from an EMBL/GenBank/DDBJ whole genome shotgun (WGS) entry which is preliminary data.</text>
</comment>
<evidence type="ECO:0000313" key="1">
    <source>
        <dbReference type="EMBL" id="MQY25830.1"/>
    </source>
</evidence>
<dbReference type="EC" id="3.1.3.101" evidence="1"/>
<gene>
    <name evidence="1" type="primary">vldH</name>
    <name evidence="1" type="ORF">NRB56_13890</name>
</gene>
<dbReference type="Gene3D" id="1.10.150.240">
    <property type="entry name" value="Putative phosphatase, domain 2"/>
    <property type="match status" value="1"/>
</dbReference>
<dbReference type="InterPro" id="IPR006439">
    <property type="entry name" value="HAD-SF_hydro_IA"/>
</dbReference>